<dbReference type="CDD" id="cd09209">
    <property type="entry name" value="Lumazine_synthase-I"/>
    <property type="match status" value="1"/>
</dbReference>
<reference evidence="8 9" key="1">
    <citation type="submission" date="2018-02" db="EMBL/GenBank/DDBJ databases">
        <title>Genomic analysis of the strain RR4-38 isolated from a seawater recirculating aquaculture system.</title>
        <authorList>
            <person name="Kim Y.-S."/>
            <person name="Jang Y.H."/>
            <person name="Kim K.-H."/>
        </authorList>
    </citation>
    <scope>NUCLEOTIDE SEQUENCE [LARGE SCALE GENOMIC DNA]</scope>
    <source>
        <strain evidence="8 9">RR4-38</strain>
    </source>
</reference>
<dbReference type="AlphaFoldDB" id="A0A2S0HT41"/>
<evidence type="ECO:0000256" key="4">
    <source>
        <dbReference type="ARBA" id="ARBA00022619"/>
    </source>
</evidence>
<keyword evidence="9" id="KW-1185">Reference proteome</keyword>
<dbReference type="Gene3D" id="3.40.50.960">
    <property type="entry name" value="Lumazine/riboflavin synthase"/>
    <property type="match status" value="1"/>
</dbReference>
<feature type="binding site" evidence="7">
    <location>
        <begin position="65"/>
        <end position="67"/>
    </location>
    <ligand>
        <name>5-amino-6-(D-ribitylamino)uracil</name>
        <dbReference type="ChEBI" id="CHEBI:15934"/>
    </ligand>
</feature>
<comment type="similarity">
    <text evidence="2 7">Belongs to the DMRL synthase family.</text>
</comment>
<dbReference type="PANTHER" id="PTHR21058">
    <property type="entry name" value="6,7-DIMETHYL-8-RIBITYLLUMAZINE SYNTHASE DMRL SYNTHASE LUMAZINE SYNTHASE"/>
    <property type="match status" value="1"/>
</dbReference>
<feature type="binding site" evidence="7">
    <location>
        <begin position="90"/>
        <end position="92"/>
    </location>
    <ligand>
        <name>5-amino-6-(D-ribitylamino)uracil</name>
        <dbReference type="ChEBI" id="CHEBI:15934"/>
    </ligand>
</feature>
<dbReference type="Proteomes" id="UP000238442">
    <property type="component" value="Chromosome"/>
</dbReference>
<name>A0A2S0HT41_9FLAO</name>
<dbReference type="PANTHER" id="PTHR21058:SF0">
    <property type="entry name" value="6,7-DIMETHYL-8-RIBITYLLUMAZINE SYNTHASE"/>
    <property type="match status" value="1"/>
</dbReference>
<dbReference type="InterPro" id="IPR034964">
    <property type="entry name" value="LS"/>
</dbReference>
<evidence type="ECO:0000256" key="6">
    <source>
        <dbReference type="ARBA" id="ARBA00048785"/>
    </source>
</evidence>
<dbReference type="EC" id="2.5.1.78" evidence="3 7"/>
<organism evidence="8 9">
    <name type="scientific">Pukyongia salina</name>
    <dbReference type="NCBI Taxonomy" id="2094025"/>
    <lineage>
        <taxon>Bacteria</taxon>
        <taxon>Pseudomonadati</taxon>
        <taxon>Bacteroidota</taxon>
        <taxon>Flavobacteriia</taxon>
        <taxon>Flavobacteriales</taxon>
        <taxon>Flavobacteriaceae</taxon>
        <taxon>Pukyongia</taxon>
    </lineage>
</organism>
<dbReference type="Pfam" id="PF00885">
    <property type="entry name" value="DMRL_synthase"/>
    <property type="match status" value="1"/>
</dbReference>
<evidence type="ECO:0000256" key="1">
    <source>
        <dbReference type="ARBA" id="ARBA00004917"/>
    </source>
</evidence>
<feature type="binding site" evidence="7">
    <location>
        <position position="123"/>
    </location>
    <ligand>
        <name>5-amino-6-(D-ribitylamino)uracil</name>
        <dbReference type="ChEBI" id="CHEBI:15934"/>
    </ligand>
</feature>
<keyword evidence="4 7" id="KW-0686">Riboflavin biosynthesis</keyword>
<feature type="binding site" evidence="7">
    <location>
        <begin position="95"/>
        <end position="96"/>
    </location>
    <ligand>
        <name>(2S)-2-hydroxy-3-oxobutyl phosphate</name>
        <dbReference type="ChEBI" id="CHEBI:58830"/>
    </ligand>
</feature>
<evidence type="ECO:0000313" key="9">
    <source>
        <dbReference type="Proteomes" id="UP000238442"/>
    </source>
</evidence>
<evidence type="ECO:0000256" key="7">
    <source>
        <dbReference type="HAMAP-Rule" id="MF_00178"/>
    </source>
</evidence>
<dbReference type="InterPro" id="IPR036467">
    <property type="entry name" value="LS/RS_sf"/>
</dbReference>
<comment type="catalytic activity">
    <reaction evidence="6 7">
        <text>(2S)-2-hydroxy-3-oxobutyl phosphate + 5-amino-6-(D-ribitylamino)uracil = 6,7-dimethyl-8-(1-D-ribityl)lumazine + phosphate + 2 H2O + H(+)</text>
        <dbReference type="Rhea" id="RHEA:26152"/>
        <dbReference type="ChEBI" id="CHEBI:15377"/>
        <dbReference type="ChEBI" id="CHEBI:15378"/>
        <dbReference type="ChEBI" id="CHEBI:15934"/>
        <dbReference type="ChEBI" id="CHEBI:43474"/>
        <dbReference type="ChEBI" id="CHEBI:58201"/>
        <dbReference type="ChEBI" id="CHEBI:58830"/>
        <dbReference type="EC" id="2.5.1.78"/>
    </reaction>
</comment>
<dbReference type="InterPro" id="IPR002180">
    <property type="entry name" value="LS/RS"/>
</dbReference>
<comment type="pathway">
    <text evidence="1 7">Cofactor biosynthesis; riboflavin biosynthesis; riboflavin from 2-hydroxy-3-oxobutyl phosphate and 5-amino-6-(D-ribitylamino)uracil: step 1/2.</text>
</comment>
<evidence type="ECO:0000313" key="8">
    <source>
        <dbReference type="EMBL" id="AVI49754.1"/>
    </source>
</evidence>
<evidence type="ECO:0000256" key="5">
    <source>
        <dbReference type="ARBA" id="ARBA00022679"/>
    </source>
</evidence>
<dbReference type="KEGG" id="aue:C5O00_00670"/>
<dbReference type="GO" id="GO:0009231">
    <property type="term" value="P:riboflavin biosynthetic process"/>
    <property type="evidence" value="ECO:0007669"/>
    <property type="project" value="UniProtKB-UniRule"/>
</dbReference>
<dbReference type="SUPFAM" id="SSF52121">
    <property type="entry name" value="Lumazine synthase"/>
    <property type="match status" value="1"/>
</dbReference>
<dbReference type="GO" id="GO:0005829">
    <property type="term" value="C:cytosol"/>
    <property type="evidence" value="ECO:0007669"/>
    <property type="project" value="TreeGrafter"/>
</dbReference>
<proteinExistence type="inferred from homology"/>
<dbReference type="NCBIfam" id="TIGR00114">
    <property type="entry name" value="lumazine-synth"/>
    <property type="match status" value="1"/>
</dbReference>
<feature type="binding site" evidence="7">
    <location>
        <position position="137"/>
    </location>
    <ligand>
        <name>(2S)-2-hydroxy-3-oxobutyl phosphate</name>
        <dbReference type="ChEBI" id="CHEBI:58830"/>
    </ligand>
</feature>
<accession>A0A2S0HT41</accession>
<gene>
    <name evidence="7" type="primary">ribH</name>
    <name evidence="8" type="ORF">C5O00_00670</name>
</gene>
<comment type="function">
    <text evidence="7">Catalyzes the formation of 6,7-dimethyl-8-ribityllumazine by condensation of 5-amino-6-(D-ribitylamino)uracil with 3,4-dihydroxy-2-butanone 4-phosphate. This is the penultimate step in the biosynthesis of riboflavin.</text>
</comment>
<sequence>MATKNNNLSSYDKTTIPNAKDFRFGIVVSEWNPAITNGMFQGAFDAILDCGGIKENIVRWNVPGSFELVYGCKKMTESYDMLDAVIAIGSVIQGETKHFDYVCEAVSQGIKDLNVQGDIPVIFCVLTDNNMQQAIERSGGKHGNKGTEAAIAAIKMAQLRKDARF</sequence>
<dbReference type="EMBL" id="CP027062">
    <property type="protein sequence ID" value="AVI49754.1"/>
    <property type="molecule type" value="Genomic_DNA"/>
</dbReference>
<feature type="binding site" evidence="7">
    <location>
        <position position="31"/>
    </location>
    <ligand>
        <name>5-amino-6-(D-ribitylamino)uracil</name>
        <dbReference type="ChEBI" id="CHEBI:15934"/>
    </ligand>
</feature>
<protein>
    <recommendedName>
        <fullName evidence="3 7">6,7-dimethyl-8-ribityllumazine synthase</fullName>
        <shortName evidence="7">DMRL synthase</shortName>
        <shortName evidence="7">LS</shortName>
        <shortName evidence="7">Lumazine synthase</shortName>
        <ecNumber evidence="3 7">2.5.1.78</ecNumber>
    </recommendedName>
</protein>
<evidence type="ECO:0000256" key="3">
    <source>
        <dbReference type="ARBA" id="ARBA00012664"/>
    </source>
</evidence>
<dbReference type="UniPathway" id="UPA00275">
    <property type="reaction ID" value="UER00404"/>
</dbReference>
<dbReference type="GO" id="GO:0000906">
    <property type="term" value="F:6,7-dimethyl-8-ribityllumazine synthase activity"/>
    <property type="evidence" value="ECO:0007669"/>
    <property type="project" value="UniProtKB-UniRule"/>
</dbReference>
<keyword evidence="5 7" id="KW-0808">Transferase</keyword>
<feature type="active site" description="Proton donor" evidence="7">
    <location>
        <position position="98"/>
    </location>
</feature>
<dbReference type="HAMAP" id="MF_00178">
    <property type="entry name" value="Lumazine_synth"/>
    <property type="match status" value="1"/>
</dbReference>
<dbReference type="RefSeq" id="WP_105214018.1">
    <property type="nucleotide sequence ID" value="NZ_CP027062.1"/>
</dbReference>
<dbReference type="OrthoDB" id="9809709at2"/>
<evidence type="ECO:0000256" key="2">
    <source>
        <dbReference type="ARBA" id="ARBA00007424"/>
    </source>
</evidence>
<dbReference type="GO" id="GO:0009349">
    <property type="term" value="C:riboflavin synthase complex"/>
    <property type="evidence" value="ECO:0007669"/>
    <property type="project" value="UniProtKB-UniRule"/>
</dbReference>